<organism evidence="2 3">
    <name type="scientific">Aspergillus ochraceoroseus IBT 24754</name>
    <dbReference type="NCBI Taxonomy" id="1392256"/>
    <lineage>
        <taxon>Eukaryota</taxon>
        <taxon>Fungi</taxon>
        <taxon>Dikarya</taxon>
        <taxon>Ascomycota</taxon>
        <taxon>Pezizomycotina</taxon>
        <taxon>Eurotiomycetes</taxon>
        <taxon>Eurotiomycetidae</taxon>
        <taxon>Eurotiales</taxon>
        <taxon>Aspergillaceae</taxon>
        <taxon>Aspergillus</taxon>
        <taxon>Aspergillus subgen. Nidulantes</taxon>
    </lineage>
</organism>
<dbReference type="EMBL" id="MSFN02000002">
    <property type="protein sequence ID" value="PTU22335.1"/>
    <property type="molecule type" value="Genomic_DNA"/>
</dbReference>
<dbReference type="GeneID" id="63816570"/>
<sequence length="59" mass="6612">MDKSGASGTSKSAAADLARYQAQWEKIHNDTIRQIKQVKEQEARNAKLRAERSNQSPRG</sequence>
<proteinExistence type="predicted"/>
<evidence type="ECO:0000256" key="1">
    <source>
        <dbReference type="SAM" id="MobiDB-lite"/>
    </source>
</evidence>
<dbReference type="Proteomes" id="UP000244073">
    <property type="component" value="Unassembled WGS sequence"/>
</dbReference>
<protein>
    <submittedName>
        <fullName evidence="2">Uncharacterized protein</fullName>
    </submittedName>
</protein>
<feature type="region of interest" description="Disordered" evidence="1">
    <location>
        <begin position="39"/>
        <end position="59"/>
    </location>
</feature>
<evidence type="ECO:0000313" key="2">
    <source>
        <dbReference type="EMBL" id="PTU22335.1"/>
    </source>
</evidence>
<dbReference type="OrthoDB" id="4504413at2759"/>
<dbReference type="VEuPathDB" id="FungiDB:P175DRAFT_0529386"/>
<dbReference type="AlphaFoldDB" id="A0A2T5M1C5"/>
<accession>A0A2T5M1C5</accession>
<feature type="compositionally biased region" description="Basic and acidic residues" evidence="1">
    <location>
        <begin position="39"/>
        <end position="52"/>
    </location>
</feature>
<name>A0A2T5M1C5_9EURO</name>
<dbReference type="RefSeq" id="XP_040753727.1">
    <property type="nucleotide sequence ID" value="XM_040899688.1"/>
</dbReference>
<comment type="caution">
    <text evidence="2">The sequence shown here is derived from an EMBL/GenBank/DDBJ whole genome shotgun (WGS) entry which is preliminary data.</text>
</comment>
<reference evidence="2 3" key="1">
    <citation type="journal article" date="2018" name="Proc. Natl. Acad. Sci. U.S.A.">
        <title>Linking secondary metabolites to gene clusters through genome sequencing of six diverse Aspergillus species.</title>
        <authorList>
            <person name="Kaerboelling I."/>
            <person name="Vesth T.C."/>
            <person name="Frisvad J.C."/>
            <person name="Nybo J.L."/>
            <person name="Theobald S."/>
            <person name="Kuo A."/>
            <person name="Bowyer P."/>
            <person name="Matsuda Y."/>
            <person name="Mondo S."/>
            <person name="Lyhne E.K."/>
            <person name="Kogle M.E."/>
            <person name="Clum A."/>
            <person name="Lipzen A."/>
            <person name="Salamov A."/>
            <person name="Ngan C.Y."/>
            <person name="Daum C."/>
            <person name="Chiniquy J."/>
            <person name="Barry K."/>
            <person name="LaButti K."/>
            <person name="Haridas S."/>
            <person name="Simmons B.A."/>
            <person name="Magnuson J.K."/>
            <person name="Mortensen U.H."/>
            <person name="Larsen T.O."/>
            <person name="Grigoriev I.V."/>
            <person name="Baker S.E."/>
            <person name="Andersen M.R."/>
        </authorList>
    </citation>
    <scope>NUCLEOTIDE SEQUENCE [LARGE SCALE GENOMIC DNA]</scope>
    <source>
        <strain evidence="2 3">IBT 24754</strain>
    </source>
</reference>
<evidence type="ECO:0000313" key="3">
    <source>
        <dbReference type="Proteomes" id="UP000244073"/>
    </source>
</evidence>
<gene>
    <name evidence="2" type="ORF">P175DRAFT_0529386</name>
</gene>